<dbReference type="EMBL" id="VSSQ01024640">
    <property type="protein sequence ID" value="MPM72267.1"/>
    <property type="molecule type" value="Genomic_DNA"/>
</dbReference>
<dbReference type="InterPro" id="IPR011322">
    <property type="entry name" value="N-reg_PII-like_a/b"/>
</dbReference>
<dbReference type="GO" id="GO:0030234">
    <property type="term" value="F:enzyme regulator activity"/>
    <property type="evidence" value="ECO:0007669"/>
    <property type="project" value="InterPro"/>
</dbReference>
<protein>
    <submittedName>
        <fullName evidence="1">Nitrogen regulatory PII-like protein</fullName>
    </submittedName>
</protein>
<dbReference type="PROSITE" id="PS00638">
    <property type="entry name" value="PII_GLNB_CTER"/>
    <property type="match status" value="1"/>
</dbReference>
<sequence length="125" mass="13646">MTKVKILINESKFDHLKKALNGIGVTGMTVVNVFGYGVQKGHTTYYRGVETNADQLPKDRVEVVISKVPLQKVIETARKALYTGNIGDGKIFVYDVENVIRVSTGEEGAQALAYNGDAELLRATS</sequence>
<dbReference type="PRINTS" id="PR00340">
    <property type="entry name" value="PIIGLNB"/>
</dbReference>
<dbReference type="GO" id="GO:0005829">
    <property type="term" value="C:cytosol"/>
    <property type="evidence" value="ECO:0007669"/>
    <property type="project" value="TreeGrafter"/>
</dbReference>
<reference evidence="1" key="1">
    <citation type="submission" date="2019-08" db="EMBL/GenBank/DDBJ databases">
        <authorList>
            <person name="Kucharzyk K."/>
            <person name="Murdoch R.W."/>
            <person name="Higgins S."/>
            <person name="Loffler F."/>
        </authorList>
    </citation>
    <scope>NUCLEOTIDE SEQUENCE</scope>
</reference>
<dbReference type="PANTHER" id="PTHR30115">
    <property type="entry name" value="NITROGEN REGULATORY PROTEIN P-II"/>
    <property type="match status" value="1"/>
</dbReference>
<dbReference type="InterPro" id="IPR002187">
    <property type="entry name" value="N-reg_PII"/>
</dbReference>
<dbReference type="AlphaFoldDB" id="A0A645C4Y4"/>
<proteinExistence type="predicted"/>
<name>A0A645C4Y4_9ZZZZ</name>
<comment type="caution">
    <text evidence="1">The sequence shown here is derived from an EMBL/GenBank/DDBJ whole genome shotgun (WGS) entry which is preliminary data.</text>
</comment>
<dbReference type="PANTHER" id="PTHR30115:SF11">
    <property type="entry name" value="NITROGEN REGULATORY PROTEIN P-II HOMOLOG"/>
    <property type="match status" value="1"/>
</dbReference>
<dbReference type="PROSITE" id="PS51343">
    <property type="entry name" value="PII_GLNB_DOM"/>
    <property type="match status" value="1"/>
</dbReference>
<dbReference type="SMART" id="SM00938">
    <property type="entry name" value="P-II"/>
    <property type="match status" value="1"/>
</dbReference>
<gene>
    <name evidence="1" type="primary">nrgB_4</name>
    <name evidence="1" type="ORF">SDC9_119240</name>
</gene>
<dbReference type="GO" id="GO:0005524">
    <property type="term" value="F:ATP binding"/>
    <property type="evidence" value="ECO:0007669"/>
    <property type="project" value="TreeGrafter"/>
</dbReference>
<dbReference type="SUPFAM" id="SSF54913">
    <property type="entry name" value="GlnB-like"/>
    <property type="match status" value="1"/>
</dbReference>
<dbReference type="InterPro" id="IPR015867">
    <property type="entry name" value="N-reg_PII/ATP_PRibTrfase_C"/>
</dbReference>
<dbReference type="Pfam" id="PF00543">
    <property type="entry name" value="P-II"/>
    <property type="match status" value="1"/>
</dbReference>
<organism evidence="1">
    <name type="scientific">bioreactor metagenome</name>
    <dbReference type="NCBI Taxonomy" id="1076179"/>
    <lineage>
        <taxon>unclassified sequences</taxon>
        <taxon>metagenomes</taxon>
        <taxon>ecological metagenomes</taxon>
    </lineage>
</organism>
<accession>A0A645C4Y4</accession>
<dbReference type="GO" id="GO:0006808">
    <property type="term" value="P:regulation of nitrogen utilization"/>
    <property type="evidence" value="ECO:0007669"/>
    <property type="project" value="InterPro"/>
</dbReference>
<dbReference type="Gene3D" id="3.30.70.120">
    <property type="match status" value="1"/>
</dbReference>
<evidence type="ECO:0000313" key="1">
    <source>
        <dbReference type="EMBL" id="MPM72267.1"/>
    </source>
</evidence>
<dbReference type="InterPro" id="IPR017918">
    <property type="entry name" value="N-reg_PII_CS"/>
</dbReference>